<comment type="caution">
    <text evidence="1">The sequence shown here is derived from an EMBL/GenBank/DDBJ whole genome shotgun (WGS) entry which is preliminary data.</text>
</comment>
<name>A0ABQ7HYB3_9MICR</name>
<dbReference type="EMBL" id="SBIQ01000123">
    <property type="protein sequence ID" value="KAF7683138.1"/>
    <property type="molecule type" value="Genomic_DNA"/>
</dbReference>
<dbReference type="Proteomes" id="UP001516464">
    <property type="component" value="Unassembled WGS sequence"/>
</dbReference>
<reference evidence="1 2" key="1">
    <citation type="submission" date="2019-01" db="EMBL/GenBank/DDBJ databases">
        <title>Genomes sequencing and comparative genomics of infectious freshwater microsporidia, Cucumispora dikerogammari and Thelohania contejeani.</title>
        <authorList>
            <person name="Cormier A."/>
            <person name="Giraud I."/>
            <person name="Wattier R."/>
            <person name="Teixeira M."/>
            <person name="Grandjean F."/>
            <person name="Rigaud T."/>
            <person name="Cordaux R."/>
        </authorList>
    </citation>
    <scope>NUCLEOTIDE SEQUENCE [LARGE SCALE GENOMIC DNA]</scope>
    <source>
        <strain evidence="1">T1</strain>
        <tissue evidence="1">Spores</tissue>
    </source>
</reference>
<protein>
    <submittedName>
        <fullName evidence="1">Uncharacterized protein</fullName>
    </submittedName>
</protein>
<sequence length="1385" mass="165128">MNWQDISKHAKKFSKLSKSIKQLYLSQIEKFSPLKQSIIMYYFYELCPLRIGRKLDLNIIYLMPGSNEDLILFEITNNNEFFKQIYYYINYDSIKNILIPTRFNLFLLKTVYAHKITNEELENHAKLYCNTISEEQFPYCIASMPFDELLEEFVDIDHLKSRIISKQKDFSLIYYAHKLIKNKCRPLQITPKEYADNFYYACFVSNAKIPDIKPPNCIIALYYAFMQKNYKYMIDILFYFYEKQELPYKLPKFTISKEAVKEFIKQNQFIIKIIVPFLIKIKTMLPSNILSIFIGNENNFKNEEFDPFYKKITKIDDINIPTQNLIEKIEYFMKYRKFKQYFFENFNPLRYEKNVTKYIIEKYGKRPDYEYYLELQPDEYPTILADTFNVKGYKSDYFSLFTSKNDVSEKFLILRRELTNLLKNDLGVLFIKKYLELLIEYNQQDIIIDIVKQIHDINKPYLYDLNDAIWDNIVDIKELFIKCLNYFIKIKDMALYQILKNDNTNIKDIEIYLSYGISYPDETIEFLSSNFNIKLFIAFFKTQHTRMTKTDLRIIKKCIDKRIIIEKNYDLDYIINNKLYEKGIFYVKDDKVYRSLYKEDLLKYVNIHPEYKTRLINSIDYDNCSIEDGIILYKLGVRNVDYSKGNEIYKLSTALNLSNYFKNDPSIAALYILTKIRPQDATIYVYNSIELLLDTSDEKCEYILLSHTKNKYFLFSIIDILISRINTKKLLILKIFNQPEIDCSECNNYISNNNATLINALIPLLNDINKEVCTLSKEILYKLDLKIPEIKVMQSQLVQCLINKMYVAPFLKMMATQEFNHYLNFVSLNLLIYILLKNIEENNKLVIKIIVGLRQITYRNQYNIFIPMILRSILFREEAELCEEFLEVVEGGYFFKEKIYDIFIDNLGRAKGIKFSRLLVFMLNKCNEEEIKYVIERIMNHSKNTNGGSNKENSNNTNIGDNINDKVMSFLSYAPRLSSFNNYVNLFVPSLKSSFISNDKFYKEIATLAFEKLLWMDDVISFIIECSFNEEWSIRMVCTDLLYKALNNNMNDDIIATLFILRNDTNHLIRHKAVESFNTSVSNTPSTVKRIMKNILEKLKYDNEAVHNTIHELIDKYSQFIKFDDLNEESKEFVLFVAIQKGKFKEPAFDYAVRYNKTEIIKELIKEKKYKYKLLEYIKESNTMALYISELKDDKSFIDELYNFSKDKALIQYLSNTKKYKLLNEVDDNTSIEIIKTLPDKELQTKLIDFYPRISLLYLKNKGATIKDYGNMNMIFQRIFTDLEFEDFRCLIKKEYFKYLLNVSFKRINDYTEIIRVMGEDKEGFKRISEIIYSKVEIYDVNMLMGILLRWYLYPGMRCEVKGCIDVIRKRYNIGEYNKILKRVI</sequence>
<evidence type="ECO:0000313" key="2">
    <source>
        <dbReference type="Proteomes" id="UP001516464"/>
    </source>
</evidence>
<dbReference type="InterPro" id="IPR016024">
    <property type="entry name" value="ARM-type_fold"/>
</dbReference>
<dbReference type="SUPFAM" id="SSF48371">
    <property type="entry name" value="ARM repeat"/>
    <property type="match status" value="1"/>
</dbReference>
<proteinExistence type="predicted"/>
<keyword evidence="2" id="KW-1185">Reference proteome</keyword>
<organism evidence="1 2">
    <name type="scientific">Astathelohania contejeani</name>
    <dbReference type="NCBI Taxonomy" id="164912"/>
    <lineage>
        <taxon>Eukaryota</taxon>
        <taxon>Fungi</taxon>
        <taxon>Fungi incertae sedis</taxon>
        <taxon>Microsporidia</taxon>
        <taxon>Astathelohaniidae</taxon>
        <taxon>Astathelohania</taxon>
    </lineage>
</organism>
<accession>A0ABQ7HYB3</accession>
<gene>
    <name evidence="1" type="ORF">TCON_1648</name>
</gene>
<evidence type="ECO:0000313" key="1">
    <source>
        <dbReference type="EMBL" id="KAF7683138.1"/>
    </source>
</evidence>